<protein>
    <submittedName>
        <fullName evidence="1">Uncharacterized protein</fullName>
    </submittedName>
</protein>
<keyword evidence="2" id="KW-1185">Reference proteome</keyword>
<accession>A0ACB8D624</accession>
<sequence>MCRRQLTKAFALPLSLTFLERNFIHLLLMAPHRGQHFVCNSNSLLLIISKLFETRLRYLGQLYGAAAEYFESIPLVTSSNVEALVSTLETSCGSHLDQLFLTQLKRVRQGQRDLQRLAAYVDSLSRKALSGCATITINIIDANTFVDTVADNHVPRFVRHARPRDVSSAITIALEVETVEHSQSADCACRQAFMEPASMARHTAPSGRLLLVSPVLKCYRCSDSGHFARHYRRVFESSTNSATAPEFPFGYYNAGRRGQDSAYCLKPLSFH</sequence>
<gene>
    <name evidence="1" type="ORF">HPB49_014510</name>
</gene>
<evidence type="ECO:0000313" key="1">
    <source>
        <dbReference type="EMBL" id="KAH7959872.1"/>
    </source>
</evidence>
<name>A0ACB8D624_DERSI</name>
<reference evidence="1" key="1">
    <citation type="submission" date="2020-05" db="EMBL/GenBank/DDBJ databases">
        <title>Large-scale comparative analyses of tick genomes elucidate their genetic diversity and vector capacities.</title>
        <authorList>
            <person name="Jia N."/>
            <person name="Wang J."/>
            <person name="Shi W."/>
            <person name="Du L."/>
            <person name="Sun Y."/>
            <person name="Zhan W."/>
            <person name="Jiang J."/>
            <person name="Wang Q."/>
            <person name="Zhang B."/>
            <person name="Ji P."/>
            <person name="Sakyi L.B."/>
            <person name="Cui X."/>
            <person name="Yuan T."/>
            <person name="Jiang B."/>
            <person name="Yang W."/>
            <person name="Lam T.T.-Y."/>
            <person name="Chang Q."/>
            <person name="Ding S."/>
            <person name="Wang X."/>
            <person name="Zhu J."/>
            <person name="Ruan X."/>
            <person name="Zhao L."/>
            <person name="Wei J."/>
            <person name="Que T."/>
            <person name="Du C."/>
            <person name="Cheng J."/>
            <person name="Dai P."/>
            <person name="Han X."/>
            <person name="Huang E."/>
            <person name="Gao Y."/>
            <person name="Liu J."/>
            <person name="Shao H."/>
            <person name="Ye R."/>
            <person name="Li L."/>
            <person name="Wei W."/>
            <person name="Wang X."/>
            <person name="Wang C."/>
            <person name="Yang T."/>
            <person name="Huo Q."/>
            <person name="Li W."/>
            <person name="Guo W."/>
            <person name="Chen H."/>
            <person name="Zhou L."/>
            <person name="Ni X."/>
            <person name="Tian J."/>
            <person name="Zhou Y."/>
            <person name="Sheng Y."/>
            <person name="Liu T."/>
            <person name="Pan Y."/>
            <person name="Xia L."/>
            <person name="Li J."/>
            <person name="Zhao F."/>
            <person name="Cao W."/>
        </authorList>
    </citation>
    <scope>NUCLEOTIDE SEQUENCE</scope>
    <source>
        <strain evidence="1">Dsil-2018</strain>
    </source>
</reference>
<dbReference type="Proteomes" id="UP000821865">
    <property type="component" value="Chromosome 3"/>
</dbReference>
<dbReference type="EMBL" id="CM023472">
    <property type="protein sequence ID" value="KAH7959872.1"/>
    <property type="molecule type" value="Genomic_DNA"/>
</dbReference>
<proteinExistence type="predicted"/>
<comment type="caution">
    <text evidence="1">The sequence shown here is derived from an EMBL/GenBank/DDBJ whole genome shotgun (WGS) entry which is preliminary data.</text>
</comment>
<organism evidence="1 2">
    <name type="scientific">Dermacentor silvarum</name>
    <name type="common">Tick</name>
    <dbReference type="NCBI Taxonomy" id="543639"/>
    <lineage>
        <taxon>Eukaryota</taxon>
        <taxon>Metazoa</taxon>
        <taxon>Ecdysozoa</taxon>
        <taxon>Arthropoda</taxon>
        <taxon>Chelicerata</taxon>
        <taxon>Arachnida</taxon>
        <taxon>Acari</taxon>
        <taxon>Parasitiformes</taxon>
        <taxon>Ixodida</taxon>
        <taxon>Ixodoidea</taxon>
        <taxon>Ixodidae</taxon>
        <taxon>Rhipicephalinae</taxon>
        <taxon>Dermacentor</taxon>
    </lineage>
</organism>
<evidence type="ECO:0000313" key="2">
    <source>
        <dbReference type="Proteomes" id="UP000821865"/>
    </source>
</evidence>